<comment type="caution">
    <text evidence="8">The sequence shown here is derived from an EMBL/GenBank/DDBJ whole genome shotgun (WGS) entry which is preliminary data.</text>
</comment>
<dbReference type="PANTHER" id="PTHR36838">
    <property type="entry name" value="AUXIN EFFLUX CARRIER FAMILY PROTEIN"/>
    <property type="match status" value="1"/>
</dbReference>
<evidence type="ECO:0008006" key="10">
    <source>
        <dbReference type="Google" id="ProtNLM"/>
    </source>
</evidence>
<dbReference type="EMBL" id="BALE01000012">
    <property type="protein sequence ID" value="GAN53925.1"/>
    <property type="molecule type" value="Genomic_DNA"/>
</dbReference>
<feature type="transmembrane region" description="Helical" evidence="7">
    <location>
        <begin position="307"/>
        <end position="325"/>
    </location>
</feature>
<evidence type="ECO:0000256" key="7">
    <source>
        <dbReference type="SAM" id="Phobius"/>
    </source>
</evidence>
<reference evidence="8 9" key="1">
    <citation type="submission" date="2012-10" db="EMBL/GenBank/DDBJ databases">
        <title>Genome sequencing of Tanticharoenia sakaeratensis NBRC 103193.</title>
        <authorList>
            <person name="Azuma Y."/>
            <person name="Hadano H."/>
            <person name="Hirakawa H."/>
            <person name="Matsushita K."/>
        </authorList>
    </citation>
    <scope>NUCLEOTIDE SEQUENCE [LARGE SCALE GENOMIC DNA]</scope>
    <source>
        <strain evidence="8 9">NBRC 103193</strain>
    </source>
</reference>
<dbReference type="OrthoDB" id="9810457at2"/>
<dbReference type="AlphaFoldDB" id="A0A0D6MKF0"/>
<evidence type="ECO:0000313" key="9">
    <source>
        <dbReference type="Proteomes" id="UP000032679"/>
    </source>
</evidence>
<keyword evidence="3" id="KW-1003">Cell membrane</keyword>
<dbReference type="GO" id="GO:0016020">
    <property type="term" value="C:membrane"/>
    <property type="evidence" value="ECO:0007669"/>
    <property type="project" value="UniProtKB-SubCell"/>
</dbReference>
<dbReference type="GO" id="GO:0055085">
    <property type="term" value="P:transmembrane transport"/>
    <property type="evidence" value="ECO:0007669"/>
    <property type="project" value="InterPro"/>
</dbReference>
<feature type="transmembrane region" description="Helical" evidence="7">
    <location>
        <begin position="98"/>
        <end position="122"/>
    </location>
</feature>
<organism evidence="8 9">
    <name type="scientific">Tanticharoenia sakaeratensis NBRC 103193</name>
    <dbReference type="NCBI Taxonomy" id="1231623"/>
    <lineage>
        <taxon>Bacteria</taxon>
        <taxon>Pseudomonadati</taxon>
        <taxon>Pseudomonadota</taxon>
        <taxon>Alphaproteobacteria</taxon>
        <taxon>Acetobacterales</taxon>
        <taxon>Acetobacteraceae</taxon>
        <taxon>Tanticharoenia</taxon>
    </lineage>
</organism>
<evidence type="ECO:0000256" key="3">
    <source>
        <dbReference type="ARBA" id="ARBA00022475"/>
    </source>
</evidence>
<comment type="subcellular location">
    <subcellularLocation>
        <location evidence="1">Membrane</location>
        <topology evidence="1">Multi-pass membrane protein</topology>
    </subcellularLocation>
</comment>
<feature type="transmembrane region" description="Helical" evidence="7">
    <location>
        <begin position="244"/>
        <end position="265"/>
    </location>
</feature>
<evidence type="ECO:0000256" key="4">
    <source>
        <dbReference type="ARBA" id="ARBA00022692"/>
    </source>
</evidence>
<feature type="transmembrane region" description="Helical" evidence="7">
    <location>
        <begin position="277"/>
        <end position="295"/>
    </location>
</feature>
<accession>A0A0D6MKF0</accession>
<sequence>MTAIIGILVPIFGLIALGYAAGLKNWFGHGATDCLNRFVVRVALPAQLFVATAQTPGHVLLQPGLLIVFGTGCLLTALLGWVFDWMRPTERDHRMSGAAIEGLCAGYSNTAFIGIPVCLAVFGPGSMAAVTIASLLTVCLLFAIAIALVEFENAGADPAAQRSAAQVLGQVMLGLLRNPLVFMPLAGGVLNASGIGLAGPFAATAQLIGSASSPCALVTIGLFLADTRPGSARSTVRRVPPMAVARLVTLKLLVQPGVTAMTALAVKMLDRTTFEEAVLLAALPTGTGPFMLAKLYDREARVASRAILVSTLLSAVTIAALLRAFG</sequence>
<evidence type="ECO:0000256" key="5">
    <source>
        <dbReference type="ARBA" id="ARBA00022989"/>
    </source>
</evidence>
<gene>
    <name evidence="8" type="ORF">Tasa_012_101</name>
</gene>
<proteinExistence type="predicted"/>
<evidence type="ECO:0000313" key="8">
    <source>
        <dbReference type="EMBL" id="GAN53925.1"/>
    </source>
</evidence>
<keyword evidence="2" id="KW-0813">Transport</keyword>
<dbReference type="RefSeq" id="WP_048848319.1">
    <property type="nucleotide sequence ID" value="NZ_BALE01000012.1"/>
</dbReference>
<feature type="transmembrane region" description="Helical" evidence="7">
    <location>
        <begin position="128"/>
        <end position="149"/>
    </location>
</feature>
<dbReference type="PANTHER" id="PTHR36838:SF3">
    <property type="entry name" value="TRANSPORTER AUXIN EFFLUX CARRIER EC FAMILY"/>
    <property type="match status" value="1"/>
</dbReference>
<keyword evidence="6 7" id="KW-0472">Membrane</keyword>
<dbReference type="Pfam" id="PF03547">
    <property type="entry name" value="Mem_trans"/>
    <property type="match status" value="1"/>
</dbReference>
<dbReference type="Proteomes" id="UP000032679">
    <property type="component" value="Unassembled WGS sequence"/>
</dbReference>
<evidence type="ECO:0000256" key="1">
    <source>
        <dbReference type="ARBA" id="ARBA00004141"/>
    </source>
</evidence>
<feature type="transmembrane region" description="Helical" evidence="7">
    <location>
        <begin position="65"/>
        <end position="86"/>
    </location>
</feature>
<feature type="transmembrane region" description="Helical" evidence="7">
    <location>
        <begin position="205"/>
        <end position="224"/>
    </location>
</feature>
<keyword evidence="5 7" id="KW-1133">Transmembrane helix</keyword>
<dbReference type="InterPro" id="IPR004776">
    <property type="entry name" value="Mem_transp_PIN-like"/>
</dbReference>
<protein>
    <recommendedName>
        <fullName evidence="10">Auxin efflux carrier</fullName>
    </recommendedName>
</protein>
<keyword evidence="9" id="KW-1185">Reference proteome</keyword>
<dbReference type="STRING" id="1231623.Tasa_012_101"/>
<name>A0A0D6MKF0_9PROT</name>
<evidence type="ECO:0000256" key="6">
    <source>
        <dbReference type="ARBA" id="ARBA00023136"/>
    </source>
</evidence>
<keyword evidence="4 7" id="KW-0812">Transmembrane</keyword>
<evidence type="ECO:0000256" key="2">
    <source>
        <dbReference type="ARBA" id="ARBA00022448"/>
    </source>
</evidence>